<protein>
    <submittedName>
        <fullName evidence="4">Peptidoglycan-N-acetylglucosamine deacetylase</fullName>
        <ecNumber evidence="4">3.5.1.104</ecNumber>
    </submittedName>
</protein>
<keyword evidence="1" id="KW-0479">Metal-binding</keyword>
<reference evidence="4" key="1">
    <citation type="submission" date="2017-02" db="EMBL/GenBank/DDBJ databases">
        <title>Delving into the versatile metabolic prowess of the omnipresent phylum Bacteroidetes.</title>
        <authorList>
            <person name="Nobu M.K."/>
            <person name="Mei R."/>
            <person name="Narihiro T."/>
            <person name="Kuroda K."/>
            <person name="Liu W.-T."/>
        </authorList>
    </citation>
    <scope>NUCLEOTIDE SEQUENCE</scope>
    <source>
        <strain evidence="4">ADurb.Bin276</strain>
    </source>
</reference>
<dbReference type="GO" id="GO:0016020">
    <property type="term" value="C:membrane"/>
    <property type="evidence" value="ECO:0007669"/>
    <property type="project" value="TreeGrafter"/>
</dbReference>
<gene>
    <name evidence="4" type="primary">pgdA_3</name>
    <name evidence="4" type="ORF">BWY41_00865</name>
</gene>
<dbReference type="PANTHER" id="PTHR10587">
    <property type="entry name" value="GLYCOSYL TRANSFERASE-RELATED"/>
    <property type="match status" value="1"/>
</dbReference>
<keyword evidence="2 4" id="KW-0378">Hydrolase</keyword>
<dbReference type="EC" id="3.5.1.104" evidence="4"/>
<dbReference type="Pfam" id="PF01522">
    <property type="entry name" value="Polysacc_deac_1"/>
    <property type="match status" value="1"/>
</dbReference>
<dbReference type="PROSITE" id="PS51677">
    <property type="entry name" value="NODB"/>
    <property type="match status" value="1"/>
</dbReference>
<name>A0A1V5SY97_9BACT</name>
<dbReference type="Proteomes" id="UP000485569">
    <property type="component" value="Unassembled WGS sequence"/>
</dbReference>
<dbReference type="InterPro" id="IPR050248">
    <property type="entry name" value="Polysacc_deacetylase_ArnD"/>
</dbReference>
<accession>A0A1V5SY97</accession>
<dbReference type="GO" id="GO:0016810">
    <property type="term" value="F:hydrolase activity, acting on carbon-nitrogen (but not peptide) bonds"/>
    <property type="evidence" value="ECO:0007669"/>
    <property type="project" value="InterPro"/>
</dbReference>
<proteinExistence type="predicted"/>
<dbReference type="AlphaFoldDB" id="A0A1V5SY97"/>
<dbReference type="InterPro" id="IPR002509">
    <property type="entry name" value="NODB_dom"/>
</dbReference>
<evidence type="ECO:0000313" key="4">
    <source>
        <dbReference type="EMBL" id="OQA59324.1"/>
    </source>
</evidence>
<evidence type="ECO:0000256" key="1">
    <source>
        <dbReference type="ARBA" id="ARBA00022723"/>
    </source>
</evidence>
<organism evidence="4">
    <name type="scientific">Candidatus Atribacter allofermentans</name>
    <dbReference type="NCBI Taxonomy" id="1852833"/>
    <lineage>
        <taxon>Bacteria</taxon>
        <taxon>Pseudomonadati</taxon>
        <taxon>Atribacterota</taxon>
        <taxon>Atribacteria</taxon>
        <taxon>Atribacterales</taxon>
        <taxon>Atribacteraceae</taxon>
        <taxon>Atribacter</taxon>
    </lineage>
</organism>
<feature type="domain" description="NodB homology" evidence="3">
    <location>
        <begin position="51"/>
        <end position="227"/>
    </location>
</feature>
<dbReference type="GO" id="GO:0046872">
    <property type="term" value="F:metal ion binding"/>
    <property type="evidence" value="ECO:0007669"/>
    <property type="project" value="UniProtKB-KW"/>
</dbReference>
<dbReference type="EMBL" id="MWBQ01000053">
    <property type="protein sequence ID" value="OQA59324.1"/>
    <property type="molecule type" value="Genomic_DNA"/>
</dbReference>
<evidence type="ECO:0000259" key="3">
    <source>
        <dbReference type="PROSITE" id="PS51677"/>
    </source>
</evidence>
<sequence>MMNKKGLINIALIFFLVGFFAETVWGLRLNDDQVYGYNCVRLLSSNYRIGKKVALTFDDVPNIYTQKILKILRNYRVKATFFMVGYQVKNNPDLAREIVSHGHEIGNHSYSHRWDGGKTIDVLLQDIEKAESCIVETTGQMPLYLRPPGGLIDENIKKACGMSGYGIVLWTVDSRDWFHTNNRQAILDNVLNNVKSGSIILLHSLFQTVDVLPEIIETLQKRGYQIGPVSSIMSQ</sequence>
<dbReference type="CDD" id="cd10917">
    <property type="entry name" value="CE4_NodB_like_6s_7s"/>
    <property type="match status" value="1"/>
</dbReference>
<comment type="caution">
    <text evidence="4">The sequence shown here is derived from an EMBL/GenBank/DDBJ whole genome shotgun (WGS) entry which is preliminary data.</text>
</comment>
<dbReference type="Gene3D" id="3.20.20.370">
    <property type="entry name" value="Glycoside hydrolase/deacetylase"/>
    <property type="match status" value="1"/>
</dbReference>
<dbReference type="PANTHER" id="PTHR10587:SF133">
    <property type="entry name" value="CHITIN DEACETYLASE 1-RELATED"/>
    <property type="match status" value="1"/>
</dbReference>
<evidence type="ECO:0000256" key="2">
    <source>
        <dbReference type="ARBA" id="ARBA00022801"/>
    </source>
</evidence>
<dbReference type="GO" id="GO:0005975">
    <property type="term" value="P:carbohydrate metabolic process"/>
    <property type="evidence" value="ECO:0007669"/>
    <property type="project" value="InterPro"/>
</dbReference>
<dbReference type="SUPFAM" id="SSF88713">
    <property type="entry name" value="Glycoside hydrolase/deacetylase"/>
    <property type="match status" value="1"/>
</dbReference>
<dbReference type="InterPro" id="IPR011330">
    <property type="entry name" value="Glyco_hydro/deAcase_b/a-brl"/>
</dbReference>